<feature type="domain" description="Lipoyl-binding" evidence="13">
    <location>
        <begin position="2"/>
        <end position="77"/>
    </location>
</feature>
<comment type="catalytic activity">
    <reaction evidence="11 12">
        <text>N(6)-[(R)-dihydrolipoyl]-L-lysyl-[protein] + NAD(+) = N(6)-[(R)-lipoyl]-L-lysyl-[protein] + NADH + H(+)</text>
        <dbReference type="Rhea" id="RHEA:15045"/>
        <dbReference type="Rhea" id="RHEA-COMP:10474"/>
        <dbReference type="Rhea" id="RHEA-COMP:10475"/>
        <dbReference type="ChEBI" id="CHEBI:15378"/>
        <dbReference type="ChEBI" id="CHEBI:57540"/>
        <dbReference type="ChEBI" id="CHEBI:57945"/>
        <dbReference type="ChEBI" id="CHEBI:83099"/>
        <dbReference type="ChEBI" id="CHEBI:83100"/>
        <dbReference type="EC" id="1.8.1.4"/>
    </reaction>
</comment>
<name>A0ABM9HQQ5_9PROT</name>
<keyword evidence="7 12" id="KW-0560">Oxidoreductase</keyword>
<dbReference type="EC" id="1.8.1.4" evidence="3 12"/>
<dbReference type="Gene3D" id="2.40.50.100">
    <property type="match status" value="1"/>
</dbReference>
<comment type="similarity">
    <text evidence="2 12">Belongs to the class-I pyridine nucleotide-disulfide oxidoreductase family.</text>
</comment>
<dbReference type="PANTHER" id="PTHR22912:SF151">
    <property type="entry name" value="DIHYDROLIPOYL DEHYDROGENASE, MITOCHONDRIAL"/>
    <property type="match status" value="1"/>
</dbReference>
<keyword evidence="9" id="KW-1015">Disulfide bond</keyword>
<dbReference type="InterPro" id="IPR004099">
    <property type="entry name" value="Pyr_nucl-diS_OxRdtase_dimer"/>
</dbReference>
<dbReference type="InterPro" id="IPR003016">
    <property type="entry name" value="2-oxoA_DH_lipoyl-BS"/>
</dbReference>
<dbReference type="InterPro" id="IPR012999">
    <property type="entry name" value="Pyr_OxRdtase_I_AS"/>
</dbReference>
<dbReference type="RefSeq" id="WP_282023969.1">
    <property type="nucleotide sequence ID" value="NZ_CAMXCH010000003.1"/>
</dbReference>
<dbReference type="CDD" id="cd06849">
    <property type="entry name" value="lipoyl_domain"/>
    <property type="match status" value="1"/>
</dbReference>
<reference evidence="14" key="1">
    <citation type="submission" date="2022-10" db="EMBL/GenBank/DDBJ databases">
        <authorList>
            <person name="Botero Cardona J."/>
        </authorList>
    </citation>
    <scope>NUCLEOTIDE SEQUENCE</scope>
    <source>
        <strain evidence="14">R-83534</strain>
    </source>
</reference>
<comment type="caution">
    <text evidence="14">The sequence shown here is derived from an EMBL/GenBank/DDBJ whole genome shotgun (WGS) entry which is preliminary data.</text>
</comment>
<dbReference type="InterPro" id="IPR036188">
    <property type="entry name" value="FAD/NAD-bd_sf"/>
</dbReference>
<organism evidence="14 15">
    <name type="scientific">Commensalibacter papalotli</name>
    <name type="common">ex Botero et al. 2024</name>
    <dbReference type="NCBI Taxonomy" id="2972766"/>
    <lineage>
        <taxon>Bacteria</taxon>
        <taxon>Pseudomonadati</taxon>
        <taxon>Pseudomonadota</taxon>
        <taxon>Alphaproteobacteria</taxon>
        <taxon>Acetobacterales</taxon>
        <taxon>Acetobacteraceae</taxon>
    </lineage>
</organism>
<evidence type="ECO:0000256" key="12">
    <source>
        <dbReference type="RuleBase" id="RU003692"/>
    </source>
</evidence>
<dbReference type="PRINTS" id="PR00368">
    <property type="entry name" value="FADPNR"/>
</dbReference>
<evidence type="ECO:0000256" key="1">
    <source>
        <dbReference type="ARBA" id="ARBA00001938"/>
    </source>
</evidence>
<dbReference type="PANTHER" id="PTHR22912">
    <property type="entry name" value="DISULFIDE OXIDOREDUCTASE"/>
    <property type="match status" value="1"/>
</dbReference>
<dbReference type="PIRSF" id="PIRSF000350">
    <property type="entry name" value="Mercury_reductase_MerA"/>
    <property type="match status" value="1"/>
</dbReference>
<dbReference type="SUPFAM" id="SSF51905">
    <property type="entry name" value="FAD/NAD(P)-binding domain"/>
    <property type="match status" value="1"/>
</dbReference>
<keyword evidence="4 12" id="KW-0285">Flavoprotein</keyword>
<dbReference type="Gene3D" id="3.50.50.60">
    <property type="entry name" value="FAD/NAD(P)-binding domain"/>
    <property type="match status" value="2"/>
</dbReference>
<evidence type="ECO:0000256" key="3">
    <source>
        <dbReference type="ARBA" id="ARBA00012608"/>
    </source>
</evidence>
<evidence type="ECO:0000313" key="15">
    <source>
        <dbReference type="Proteomes" id="UP001154272"/>
    </source>
</evidence>
<keyword evidence="8 12" id="KW-0520">NAD</keyword>
<comment type="miscellaneous">
    <text evidence="12">The active site is a redox-active disulfide bond.</text>
</comment>
<dbReference type="InterPro" id="IPR016156">
    <property type="entry name" value="FAD/NAD-linked_Rdtase_dimer_sf"/>
</dbReference>
<dbReference type="Gene3D" id="3.30.390.30">
    <property type="match status" value="1"/>
</dbReference>
<dbReference type="InterPro" id="IPR050151">
    <property type="entry name" value="Class-I_Pyr_Nuc-Dis_Oxidored"/>
</dbReference>
<keyword evidence="5" id="KW-0450">Lipoyl</keyword>
<evidence type="ECO:0000256" key="10">
    <source>
        <dbReference type="ARBA" id="ARBA00023284"/>
    </source>
</evidence>
<evidence type="ECO:0000256" key="7">
    <source>
        <dbReference type="ARBA" id="ARBA00023002"/>
    </source>
</evidence>
<comment type="cofactor">
    <cofactor evidence="12">
        <name>FAD</name>
        <dbReference type="ChEBI" id="CHEBI:57692"/>
    </cofactor>
    <text evidence="12">Binds 1 FAD per subunit.</text>
</comment>
<dbReference type="EMBL" id="CAMXCH010000003">
    <property type="protein sequence ID" value="CAI3946628.1"/>
    <property type="molecule type" value="Genomic_DNA"/>
</dbReference>
<keyword evidence="6 12" id="KW-0274">FAD</keyword>
<sequence length="571" mass="60240">MAEKIVVPVLGESITSAVVSKWLKQPGESISADEALIELETDKVNVEVPAPVAGIVGQHQVAVGDEVAVGALLVTIGDTAEAGASINTAVEVPSVTEVKQESITANQNNDAEYDLIVIGAGPGGYVAAIRAAQLGMKVACVEKKKTLGGTCLNVGCIPSKALLYASEQYEAAHKRLADLGVIVKDVKLDLAKMQSHKDAVINANVAGIEFLLKKNKITWLKGSATITAPGQVSIDGKEHTARTIVIATGSESVSLPNVDVDEKHVVTSTGALSLEKVPEHMVVIGGGVIGVELGSVWHRLGAKVTIVEYFDRLLPGFDKEVSLSFAKILEKQGMQLKLAHKVEKLERKGKESQITISNIGGDHKETLSADVVLVSVGRKPVTQGLGLEALGVALDEKGHIQTNAQFQTNIAGIYAIGDVIAGPMLAHKAEEEGVAIAELLAGKKPHIDYGLIPGVVYTDPEIAMVGKTEEVLKAESVEYSVGKFPFSANGRARAMNQTEGFVKILADKRTNKVLGAHLIGPHCSELIAEIVLAMNFGASAEDIVLTCHAHPTLTESIKEAALGTQKRSIHM</sequence>
<keyword evidence="10 12" id="KW-0676">Redox-active center</keyword>
<dbReference type="SUPFAM" id="SSF55424">
    <property type="entry name" value="FAD/NAD-linked reductases, dimerisation (C-terminal) domain"/>
    <property type="match status" value="1"/>
</dbReference>
<dbReference type="PRINTS" id="PR00411">
    <property type="entry name" value="PNDRDTASEI"/>
</dbReference>
<protein>
    <recommendedName>
        <fullName evidence="3 12">Dihydrolipoyl dehydrogenase</fullName>
        <ecNumber evidence="3 12">1.8.1.4</ecNumber>
    </recommendedName>
</protein>
<dbReference type="NCBIfam" id="TIGR01350">
    <property type="entry name" value="lipoamide_DH"/>
    <property type="match status" value="1"/>
</dbReference>
<dbReference type="Pfam" id="PF00364">
    <property type="entry name" value="Biotin_lipoyl"/>
    <property type="match status" value="1"/>
</dbReference>
<dbReference type="Pfam" id="PF02852">
    <property type="entry name" value="Pyr_redox_dim"/>
    <property type="match status" value="1"/>
</dbReference>
<comment type="cofactor">
    <cofactor evidence="1">
        <name>(R)-lipoate</name>
        <dbReference type="ChEBI" id="CHEBI:83088"/>
    </cofactor>
</comment>
<dbReference type="PROSITE" id="PS00076">
    <property type="entry name" value="PYRIDINE_REDOX_1"/>
    <property type="match status" value="1"/>
</dbReference>
<evidence type="ECO:0000259" key="13">
    <source>
        <dbReference type="PROSITE" id="PS50968"/>
    </source>
</evidence>
<dbReference type="PROSITE" id="PS50968">
    <property type="entry name" value="BIOTINYL_LIPOYL"/>
    <property type="match status" value="1"/>
</dbReference>
<dbReference type="PROSITE" id="PS00189">
    <property type="entry name" value="LIPOYL"/>
    <property type="match status" value="1"/>
</dbReference>
<accession>A0ABM9HQQ5</accession>
<keyword evidence="15" id="KW-1185">Reference proteome</keyword>
<evidence type="ECO:0000313" key="14">
    <source>
        <dbReference type="EMBL" id="CAI3946628.1"/>
    </source>
</evidence>
<dbReference type="InterPro" id="IPR006258">
    <property type="entry name" value="Lipoamide_DH"/>
</dbReference>
<evidence type="ECO:0000256" key="8">
    <source>
        <dbReference type="ARBA" id="ARBA00023027"/>
    </source>
</evidence>
<dbReference type="SUPFAM" id="SSF51230">
    <property type="entry name" value="Single hybrid motif"/>
    <property type="match status" value="1"/>
</dbReference>
<proteinExistence type="inferred from homology"/>
<dbReference type="Proteomes" id="UP001154272">
    <property type="component" value="Unassembled WGS sequence"/>
</dbReference>
<evidence type="ECO:0000256" key="6">
    <source>
        <dbReference type="ARBA" id="ARBA00022827"/>
    </source>
</evidence>
<dbReference type="InterPro" id="IPR023753">
    <property type="entry name" value="FAD/NAD-binding_dom"/>
</dbReference>
<evidence type="ECO:0000256" key="5">
    <source>
        <dbReference type="ARBA" id="ARBA00022823"/>
    </source>
</evidence>
<dbReference type="InterPro" id="IPR001100">
    <property type="entry name" value="Pyr_nuc-diS_OxRdtase"/>
</dbReference>
<gene>
    <name evidence="14" type="ORF">R83534S58_LOCUS1456</name>
</gene>
<dbReference type="InterPro" id="IPR011053">
    <property type="entry name" value="Single_hybrid_motif"/>
</dbReference>
<evidence type="ECO:0000256" key="4">
    <source>
        <dbReference type="ARBA" id="ARBA00022630"/>
    </source>
</evidence>
<evidence type="ECO:0000256" key="2">
    <source>
        <dbReference type="ARBA" id="ARBA00007532"/>
    </source>
</evidence>
<dbReference type="InterPro" id="IPR000089">
    <property type="entry name" value="Biotin_lipoyl"/>
</dbReference>
<evidence type="ECO:0000256" key="11">
    <source>
        <dbReference type="ARBA" id="ARBA00049187"/>
    </source>
</evidence>
<dbReference type="Pfam" id="PF07992">
    <property type="entry name" value="Pyr_redox_2"/>
    <property type="match status" value="1"/>
</dbReference>
<evidence type="ECO:0000256" key="9">
    <source>
        <dbReference type="ARBA" id="ARBA00023157"/>
    </source>
</evidence>